<proteinExistence type="predicted"/>
<reference evidence="2 3" key="1">
    <citation type="submission" date="2019-12" db="EMBL/GenBank/DDBJ databases">
        <title>Chromosome-level assembly of the Caenorhabditis remanei genome.</title>
        <authorList>
            <person name="Teterina A.A."/>
            <person name="Willis J.H."/>
            <person name="Phillips P.C."/>
        </authorList>
    </citation>
    <scope>NUCLEOTIDE SEQUENCE [LARGE SCALE GENOMIC DNA]</scope>
    <source>
        <strain evidence="2 3">PX506</strain>
        <tissue evidence="2">Whole organism</tissue>
    </source>
</reference>
<evidence type="ECO:0000313" key="2">
    <source>
        <dbReference type="EMBL" id="KAF1761608.1"/>
    </source>
</evidence>
<dbReference type="AlphaFoldDB" id="A0A6A5H1K9"/>
<dbReference type="Proteomes" id="UP000483820">
    <property type="component" value="Chromosome III"/>
</dbReference>
<dbReference type="EMBL" id="WUAV01000003">
    <property type="protein sequence ID" value="KAF1761608.1"/>
    <property type="molecule type" value="Genomic_DNA"/>
</dbReference>
<sequence length="126" mass="14891">MKAIIFVFYFNFVTISAVLDPKIPENRHWKDHFEKLDMKAPPSPRPDREHMLWKAVPLAYLERNNPKEAVENSHHGDYSGDEDWRTLGEEYQNEVELGIDDRIKQRLHQSLNEILASTSRRGFQRS</sequence>
<feature type="signal peptide" evidence="1">
    <location>
        <begin position="1"/>
        <end position="17"/>
    </location>
</feature>
<accession>A0A6A5H1K9</accession>
<protein>
    <submittedName>
        <fullName evidence="2">Uncharacterized protein</fullName>
    </submittedName>
</protein>
<dbReference type="RefSeq" id="XP_053587149.1">
    <property type="nucleotide sequence ID" value="XM_053727572.1"/>
</dbReference>
<organism evidence="2 3">
    <name type="scientific">Caenorhabditis remanei</name>
    <name type="common">Caenorhabditis vulgaris</name>
    <dbReference type="NCBI Taxonomy" id="31234"/>
    <lineage>
        <taxon>Eukaryota</taxon>
        <taxon>Metazoa</taxon>
        <taxon>Ecdysozoa</taxon>
        <taxon>Nematoda</taxon>
        <taxon>Chromadorea</taxon>
        <taxon>Rhabditida</taxon>
        <taxon>Rhabditina</taxon>
        <taxon>Rhabditomorpha</taxon>
        <taxon>Rhabditoidea</taxon>
        <taxon>Rhabditidae</taxon>
        <taxon>Peloderinae</taxon>
        <taxon>Caenorhabditis</taxon>
    </lineage>
</organism>
<dbReference type="KEGG" id="crq:GCK72_009864"/>
<dbReference type="CTD" id="78774939"/>
<evidence type="ECO:0000313" key="3">
    <source>
        <dbReference type="Proteomes" id="UP000483820"/>
    </source>
</evidence>
<comment type="caution">
    <text evidence="2">The sequence shown here is derived from an EMBL/GenBank/DDBJ whole genome shotgun (WGS) entry which is preliminary data.</text>
</comment>
<name>A0A6A5H1K9_CAERE</name>
<evidence type="ECO:0000256" key="1">
    <source>
        <dbReference type="SAM" id="SignalP"/>
    </source>
</evidence>
<gene>
    <name evidence="2" type="ORF">GCK72_009864</name>
</gene>
<feature type="chain" id="PRO_5025567768" evidence="1">
    <location>
        <begin position="18"/>
        <end position="126"/>
    </location>
</feature>
<dbReference type="GeneID" id="78774939"/>
<keyword evidence="1" id="KW-0732">Signal</keyword>